<organism evidence="1 2">
    <name type="scientific">Frankia nepalensis</name>
    <dbReference type="NCBI Taxonomy" id="1836974"/>
    <lineage>
        <taxon>Bacteria</taxon>
        <taxon>Bacillati</taxon>
        <taxon>Actinomycetota</taxon>
        <taxon>Actinomycetes</taxon>
        <taxon>Frankiales</taxon>
        <taxon>Frankiaceae</taxon>
        <taxon>Frankia</taxon>
    </lineage>
</organism>
<dbReference type="EMBL" id="JAEACQ010000240">
    <property type="protein sequence ID" value="MBL7630002.1"/>
    <property type="molecule type" value="Genomic_DNA"/>
</dbReference>
<dbReference type="RefSeq" id="WP_203002003.1">
    <property type="nucleotide sequence ID" value="NZ_JADWYU010000090.1"/>
</dbReference>
<reference evidence="1" key="1">
    <citation type="submission" date="2020-12" db="EMBL/GenBank/DDBJ databases">
        <title>Genomic characterization of non-nitrogen-fixing Frankia strains.</title>
        <authorList>
            <person name="Carlos-Shanley C."/>
            <person name="Guerra T."/>
            <person name="Hahn D."/>
        </authorList>
    </citation>
    <scope>NUCLEOTIDE SEQUENCE</scope>
    <source>
        <strain evidence="1">CN6</strain>
    </source>
</reference>
<evidence type="ECO:0000313" key="2">
    <source>
        <dbReference type="Proteomes" id="UP000604475"/>
    </source>
</evidence>
<keyword evidence="2" id="KW-1185">Reference proteome</keyword>
<comment type="caution">
    <text evidence="1">The sequence shown here is derived from an EMBL/GenBank/DDBJ whole genome shotgun (WGS) entry which is preliminary data.</text>
</comment>
<dbReference type="Proteomes" id="UP000604475">
    <property type="component" value="Unassembled WGS sequence"/>
</dbReference>
<protein>
    <submittedName>
        <fullName evidence="1">Uncharacterized protein</fullName>
    </submittedName>
</protein>
<gene>
    <name evidence="1" type="ORF">I7412_23105</name>
</gene>
<dbReference type="AlphaFoldDB" id="A0A937UQA2"/>
<accession>A0A937UQA2</accession>
<name>A0A937UQA2_9ACTN</name>
<evidence type="ECO:0000313" key="1">
    <source>
        <dbReference type="EMBL" id="MBL7630002.1"/>
    </source>
</evidence>
<sequence>MGVHLTGHPAVAIPVGATGAGRSACTWPPGREADLLAAVLANEQPLPVAASAPPAL</sequence>
<proteinExistence type="predicted"/>